<dbReference type="PROSITE" id="PS00237">
    <property type="entry name" value="G_PROTEIN_RECEP_F1_1"/>
    <property type="match status" value="1"/>
</dbReference>
<dbReference type="SUPFAM" id="SSF81321">
    <property type="entry name" value="Family A G protein-coupled receptor-like"/>
    <property type="match status" value="1"/>
</dbReference>
<feature type="transmembrane region" description="Helical" evidence="11">
    <location>
        <begin position="106"/>
        <end position="126"/>
    </location>
</feature>
<keyword evidence="3 9" id="KW-0812">Transmembrane</keyword>
<dbReference type="Gene3D" id="1.20.1070.10">
    <property type="entry name" value="Rhodopsin 7-helix transmembrane proteins"/>
    <property type="match status" value="1"/>
</dbReference>
<dbReference type="Proteomes" id="UP001152320">
    <property type="component" value="Chromosome 17"/>
</dbReference>
<evidence type="ECO:0000256" key="5">
    <source>
        <dbReference type="ARBA" id="ARBA00023040"/>
    </source>
</evidence>
<dbReference type="EMBL" id="JAIZAY010000017">
    <property type="protein sequence ID" value="KAJ8026175.1"/>
    <property type="molecule type" value="Genomic_DNA"/>
</dbReference>
<feature type="domain" description="G-protein coupled receptors family 1 profile" evidence="12">
    <location>
        <begin position="47"/>
        <end position="338"/>
    </location>
</feature>
<evidence type="ECO:0000256" key="9">
    <source>
        <dbReference type="RuleBase" id="RU000688"/>
    </source>
</evidence>
<keyword evidence="14" id="KW-1185">Reference proteome</keyword>
<dbReference type="OrthoDB" id="5977853at2759"/>
<evidence type="ECO:0000259" key="12">
    <source>
        <dbReference type="PROSITE" id="PS50262"/>
    </source>
</evidence>
<keyword evidence="5 9" id="KW-0297">G-protein coupled receptor</keyword>
<comment type="subcellular location">
    <subcellularLocation>
        <location evidence="1">Cell membrane</location>
        <topology evidence="1">Multi-pass membrane protein</topology>
    </subcellularLocation>
</comment>
<dbReference type="GO" id="GO:0043410">
    <property type="term" value="P:positive regulation of MAPK cascade"/>
    <property type="evidence" value="ECO:0007669"/>
    <property type="project" value="TreeGrafter"/>
</dbReference>
<evidence type="ECO:0000313" key="14">
    <source>
        <dbReference type="Proteomes" id="UP001152320"/>
    </source>
</evidence>
<dbReference type="PANTHER" id="PTHR24248:SF72">
    <property type="entry name" value="G-PROTEIN COUPLED RECEPTORS FAMILY 1 PROFILE DOMAIN-CONTAINING PROTEIN"/>
    <property type="match status" value="1"/>
</dbReference>
<feature type="transmembrane region" description="Helical" evidence="11">
    <location>
        <begin position="315"/>
        <end position="340"/>
    </location>
</feature>
<protein>
    <submittedName>
        <fullName evidence="13">Alpha-1A adrenergic receptor</fullName>
    </submittedName>
</protein>
<dbReference type="CDD" id="cd14967">
    <property type="entry name" value="7tmA_amine_R-like"/>
    <property type="match status" value="1"/>
</dbReference>
<feature type="transmembrane region" description="Helical" evidence="11">
    <location>
        <begin position="147"/>
        <end position="167"/>
    </location>
</feature>
<keyword evidence="6 11" id="KW-0472">Membrane</keyword>
<dbReference type="PROSITE" id="PS50262">
    <property type="entry name" value="G_PROTEIN_RECEP_F1_2"/>
    <property type="match status" value="1"/>
</dbReference>
<name>A0A9Q0YRI2_HOLLE</name>
<feature type="transmembrane region" description="Helical" evidence="11">
    <location>
        <begin position="67"/>
        <end position="86"/>
    </location>
</feature>
<dbReference type="PANTHER" id="PTHR24248">
    <property type="entry name" value="ADRENERGIC RECEPTOR-RELATED G-PROTEIN COUPLED RECEPTOR"/>
    <property type="match status" value="1"/>
</dbReference>
<reference evidence="13" key="1">
    <citation type="submission" date="2021-10" db="EMBL/GenBank/DDBJ databases">
        <title>Tropical sea cucumber genome reveals ecological adaptation and Cuvierian tubules defense mechanism.</title>
        <authorList>
            <person name="Chen T."/>
        </authorList>
    </citation>
    <scope>NUCLEOTIDE SEQUENCE</scope>
    <source>
        <strain evidence="13">Nanhai2018</strain>
        <tissue evidence="13">Muscle</tissue>
    </source>
</reference>
<evidence type="ECO:0000256" key="2">
    <source>
        <dbReference type="ARBA" id="ARBA00022475"/>
    </source>
</evidence>
<evidence type="ECO:0000256" key="6">
    <source>
        <dbReference type="ARBA" id="ARBA00023136"/>
    </source>
</evidence>
<evidence type="ECO:0000256" key="11">
    <source>
        <dbReference type="SAM" id="Phobius"/>
    </source>
</evidence>
<accession>A0A9Q0YRI2</accession>
<feature type="region of interest" description="Disordered" evidence="10">
    <location>
        <begin position="244"/>
        <end position="267"/>
    </location>
</feature>
<sequence length="382" mass="43166">MDVYSVSYNITDGVVTPAEEGGSNTLLPSSVLYSILYAALILAVISGNTLVLLAVYFEKSLRTTTNFFIVNLACADLLLGTLVLPFSGVFEAVGEWHFGHVFCDVWAATDVLCCTASINSLCIISIDRYIGVSRPLKHKLIMTPRRAGWLIVLVWVVSFSIAVGPLFGWRPVKDNPFDCPLSNQVDYVFFSVSGSFYIPTLVIIILYIKIYRAVSRESRKLKPSRDDENHKEVSLRIHRGAENNSFSSQSQQSSSSESHSLRKNRLPRQLSQKRAITFNREKKVAKTLGIVVGAFILCWFPFFFLLPLICPDCNIPPGFFTFAFWLGYCNSFVNPIIYGASNRTFRRAFRGILSCQYCFNRWRRLTSVNSVRRMQNTHSSQH</sequence>
<evidence type="ECO:0000256" key="7">
    <source>
        <dbReference type="ARBA" id="ARBA00023170"/>
    </source>
</evidence>
<feature type="compositionally biased region" description="Low complexity" evidence="10">
    <location>
        <begin position="245"/>
        <end position="258"/>
    </location>
</feature>
<feature type="transmembrane region" description="Helical" evidence="11">
    <location>
        <begin position="288"/>
        <end position="309"/>
    </location>
</feature>
<dbReference type="SMART" id="SM01381">
    <property type="entry name" value="7TM_GPCR_Srsx"/>
    <property type="match status" value="1"/>
</dbReference>
<evidence type="ECO:0000313" key="13">
    <source>
        <dbReference type="EMBL" id="KAJ8026175.1"/>
    </source>
</evidence>
<dbReference type="GO" id="GO:0071880">
    <property type="term" value="P:adenylate cyclase-activating adrenergic receptor signaling pathway"/>
    <property type="evidence" value="ECO:0007669"/>
    <property type="project" value="TreeGrafter"/>
</dbReference>
<comment type="similarity">
    <text evidence="9">Belongs to the G-protein coupled receptor 1 family.</text>
</comment>
<dbReference type="GO" id="GO:0005886">
    <property type="term" value="C:plasma membrane"/>
    <property type="evidence" value="ECO:0007669"/>
    <property type="project" value="UniProtKB-SubCell"/>
</dbReference>
<dbReference type="GO" id="GO:0007267">
    <property type="term" value="P:cell-cell signaling"/>
    <property type="evidence" value="ECO:0007669"/>
    <property type="project" value="TreeGrafter"/>
</dbReference>
<evidence type="ECO:0000256" key="10">
    <source>
        <dbReference type="SAM" id="MobiDB-lite"/>
    </source>
</evidence>
<keyword evidence="8 9" id="KW-0807">Transducer</keyword>
<evidence type="ECO:0000256" key="4">
    <source>
        <dbReference type="ARBA" id="ARBA00022989"/>
    </source>
</evidence>
<feature type="transmembrane region" description="Helical" evidence="11">
    <location>
        <begin position="31"/>
        <end position="55"/>
    </location>
</feature>
<gene>
    <name evidence="13" type="ORF">HOLleu_33940</name>
</gene>
<evidence type="ECO:0000256" key="1">
    <source>
        <dbReference type="ARBA" id="ARBA00004651"/>
    </source>
</evidence>
<comment type="caution">
    <text evidence="13">The sequence shown here is derived from an EMBL/GenBank/DDBJ whole genome shotgun (WGS) entry which is preliminary data.</text>
</comment>
<dbReference type="GO" id="GO:0004937">
    <property type="term" value="F:alpha1-adrenergic receptor activity"/>
    <property type="evidence" value="ECO:0007669"/>
    <property type="project" value="TreeGrafter"/>
</dbReference>
<evidence type="ECO:0000256" key="3">
    <source>
        <dbReference type="ARBA" id="ARBA00022692"/>
    </source>
</evidence>
<dbReference type="GO" id="GO:0007204">
    <property type="term" value="P:positive regulation of cytosolic calcium ion concentration"/>
    <property type="evidence" value="ECO:0007669"/>
    <property type="project" value="TreeGrafter"/>
</dbReference>
<organism evidence="13 14">
    <name type="scientific">Holothuria leucospilota</name>
    <name type="common">Black long sea cucumber</name>
    <name type="synonym">Mertensiothuria leucospilota</name>
    <dbReference type="NCBI Taxonomy" id="206669"/>
    <lineage>
        <taxon>Eukaryota</taxon>
        <taxon>Metazoa</taxon>
        <taxon>Echinodermata</taxon>
        <taxon>Eleutherozoa</taxon>
        <taxon>Echinozoa</taxon>
        <taxon>Holothuroidea</taxon>
        <taxon>Aspidochirotacea</taxon>
        <taxon>Aspidochirotida</taxon>
        <taxon>Holothuriidae</taxon>
        <taxon>Holothuria</taxon>
    </lineage>
</organism>
<dbReference type="AlphaFoldDB" id="A0A9Q0YRI2"/>
<dbReference type="InterPro" id="IPR017452">
    <property type="entry name" value="GPCR_Rhodpsn_7TM"/>
</dbReference>
<keyword evidence="4 11" id="KW-1133">Transmembrane helix</keyword>
<dbReference type="PRINTS" id="PR00237">
    <property type="entry name" value="GPCRRHODOPSN"/>
</dbReference>
<dbReference type="GO" id="GO:0007200">
    <property type="term" value="P:phospholipase C-activating G protein-coupled receptor signaling pathway"/>
    <property type="evidence" value="ECO:0007669"/>
    <property type="project" value="TreeGrafter"/>
</dbReference>
<keyword evidence="7 9" id="KW-0675">Receptor</keyword>
<proteinExistence type="inferred from homology"/>
<evidence type="ECO:0000256" key="8">
    <source>
        <dbReference type="ARBA" id="ARBA00023224"/>
    </source>
</evidence>
<keyword evidence="2" id="KW-1003">Cell membrane</keyword>
<dbReference type="Pfam" id="PF00001">
    <property type="entry name" value="7tm_1"/>
    <property type="match status" value="1"/>
</dbReference>
<feature type="transmembrane region" description="Helical" evidence="11">
    <location>
        <begin position="187"/>
        <end position="210"/>
    </location>
</feature>
<dbReference type="InterPro" id="IPR000276">
    <property type="entry name" value="GPCR_Rhodpsn"/>
</dbReference>